<dbReference type="Pfam" id="PF08903">
    <property type="entry name" value="DUF1846"/>
    <property type="match status" value="1"/>
</dbReference>
<dbReference type="EMBL" id="LBWK01000001">
    <property type="protein sequence ID" value="KKR05969.1"/>
    <property type="molecule type" value="Genomic_DNA"/>
</dbReference>
<evidence type="ECO:0000313" key="3">
    <source>
        <dbReference type="Proteomes" id="UP000034799"/>
    </source>
</evidence>
<accession>A0A0G0MPI8</accession>
<sequence>MMTSTDTLKYTLQGFDNEIYKQKQSAALQDRISKFSKGRLYLEIGGKFLFDAHASRVLPGFDPKIKIEIFKGFNVPFDIIYCVNAQDIKENRYIKSDTTPYADFIDSMITEYESIIKVKPYISINLINPENKEAASAYRTKKESEGYKVINRYFINGYPDANSVVTENGYGADEYLQHLNKLVLVVGPASNSGKMSTCLGQIYHDKLNGEDSGYAKYETFPIWNLPVNHPINIAYEAATVDIGDFNMVDKHHLYAYNISAVNYNRDVAAFIIVREIISRIVDKNNFLATYKSPTDMGVNMAKEAITNDEIVSIASYQEIVRRRDWYYALKGLKPQAQQWGDRCEILLERAKKYIDTYQYDINLKI</sequence>
<comment type="caution">
    <text evidence="2">The sequence shown here is derived from an EMBL/GenBank/DDBJ whole genome shotgun (WGS) entry which is preliminary data.</text>
</comment>
<proteinExistence type="predicted"/>
<name>A0A0G0MPI8_9BACT</name>
<dbReference type="InterPro" id="IPR048496">
    <property type="entry name" value="DUF1846_N"/>
</dbReference>
<dbReference type="Proteomes" id="UP000034799">
    <property type="component" value="Unassembled WGS sequence"/>
</dbReference>
<organism evidence="2 3">
    <name type="scientific">candidate division WS6 bacterium GW2011_GWF2_39_15</name>
    <dbReference type="NCBI Taxonomy" id="1619100"/>
    <lineage>
        <taxon>Bacteria</taxon>
        <taxon>Candidatus Dojkabacteria</taxon>
    </lineage>
</organism>
<dbReference type="AlphaFoldDB" id="A0A0G0MPI8"/>
<dbReference type="Gene3D" id="3.10.630.10">
    <property type="entry name" value="dip2346 domain like"/>
    <property type="match status" value="1"/>
</dbReference>
<evidence type="ECO:0000313" key="2">
    <source>
        <dbReference type="EMBL" id="KKR05969.1"/>
    </source>
</evidence>
<gene>
    <name evidence="2" type="ORF">UT34_C0001G0009</name>
</gene>
<feature type="domain" description="DUF1846" evidence="1">
    <location>
        <begin position="14"/>
        <end position="328"/>
    </location>
</feature>
<dbReference type="PATRIC" id="fig|1619100.3.peg.10"/>
<protein>
    <recommendedName>
        <fullName evidence="1">DUF1846 domain-containing protein</fullName>
    </recommendedName>
</protein>
<evidence type="ECO:0000259" key="1">
    <source>
        <dbReference type="Pfam" id="PF08903"/>
    </source>
</evidence>
<reference evidence="2 3" key="1">
    <citation type="journal article" date="2015" name="Nature">
        <title>rRNA introns, odd ribosomes, and small enigmatic genomes across a large radiation of phyla.</title>
        <authorList>
            <person name="Brown C.T."/>
            <person name="Hug L.A."/>
            <person name="Thomas B.C."/>
            <person name="Sharon I."/>
            <person name="Castelle C.J."/>
            <person name="Singh A."/>
            <person name="Wilkins M.J."/>
            <person name="Williams K.H."/>
            <person name="Banfield J.F."/>
        </authorList>
    </citation>
    <scope>NUCLEOTIDE SEQUENCE [LARGE SCALE GENOMIC DNA]</scope>
</reference>
<dbReference type="Gene3D" id="1.20.1570.10">
    <property type="entry name" value="dip2346 domain like"/>
    <property type="match status" value="1"/>
</dbReference>
<dbReference type="STRING" id="1619100.UT34_C0001G0009"/>